<keyword evidence="1" id="KW-0812">Transmembrane</keyword>
<gene>
    <name evidence="2" type="ORF">EOE65_06175</name>
</gene>
<sequence>MTDRKAIRQDKWLLRLMKAGLPVALICVASLWVGHLYNDSAFGKLFLVTLPIALILGFAYNIRYVMLLARAKREASSE</sequence>
<evidence type="ECO:0000313" key="3">
    <source>
        <dbReference type="Proteomes" id="UP000282818"/>
    </source>
</evidence>
<dbReference type="EMBL" id="SACQ01000002">
    <property type="protein sequence ID" value="RVU31564.1"/>
    <property type="molecule type" value="Genomic_DNA"/>
</dbReference>
<accession>A0A437QAL3</accession>
<dbReference type="AlphaFoldDB" id="A0A437QAL3"/>
<evidence type="ECO:0000313" key="2">
    <source>
        <dbReference type="EMBL" id="RVU31564.1"/>
    </source>
</evidence>
<reference evidence="2 3" key="1">
    <citation type="submission" date="2019-01" db="EMBL/GenBank/DDBJ databases">
        <authorList>
            <person name="Chen W.-M."/>
        </authorList>
    </citation>
    <scope>NUCLEOTIDE SEQUENCE [LARGE SCALE GENOMIC DNA]</scope>
    <source>
        <strain evidence="2 3">HPM-16</strain>
    </source>
</reference>
<name>A0A437QAL3_9GAMM</name>
<keyword evidence="3" id="KW-1185">Reference proteome</keyword>
<evidence type="ECO:0000256" key="1">
    <source>
        <dbReference type="SAM" id="Phobius"/>
    </source>
</evidence>
<dbReference type="Proteomes" id="UP000282818">
    <property type="component" value="Unassembled WGS sequence"/>
</dbReference>
<dbReference type="RefSeq" id="WP_127693423.1">
    <property type="nucleotide sequence ID" value="NZ_SACQ01000002.1"/>
</dbReference>
<comment type="caution">
    <text evidence="2">The sequence shown here is derived from an EMBL/GenBank/DDBJ whole genome shotgun (WGS) entry which is preliminary data.</text>
</comment>
<keyword evidence="1" id="KW-0472">Membrane</keyword>
<organism evidence="2 3">
    <name type="scientific">Neptunomonas marina</name>
    <dbReference type="NCBI Taxonomy" id="1815562"/>
    <lineage>
        <taxon>Bacteria</taxon>
        <taxon>Pseudomonadati</taxon>
        <taxon>Pseudomonadota</taxon>
        <taxon>Gammaproteobacteria</taxon>
        <taxon>Oceanospirillales</taxon>
        <taxon>Oceanospirillaceae</taxon>
        <taxon>Neptunomonas</taxon>
    </lineage>
</organism>
<feature type="transmembrane region" description="Helical" evidence="1">
    <location>
        <begin position="45"/>
        <end position="66"/>
    </location>
</feature>
<proteinExistence type="predicted"/>
<protein>
    <submittedName>
        <fullName evidence="2">Uncharacterized protein</fullName>
    </submittedName>
</protein>
<keyword evidence="1" id="KW-1133">Transmembrane helix</keyword>
<feature type="transmembrane region" description="Helical" evidence="1">
    <location>
        <begin position="12"/>
        <end position="33"/>
    </location>
</feature>